<keyword evidence="2" id="KW-1185">Reference proteome</keyword>
<dbReference type="Proteomes" id="UP000807342">
    <property type="component" value="Unassembled WGS sequence"/>
</dbReference>
<name>A0A9P6C750_9AGAR</name>
<gene>
    <name evidence="1" type="ORF">P691DRAFT_808992</name>
</gene>
<evidence type="ECO:0000313" key="1">
    <source>
        <dbReference type="EMBL" id="KAF9450969.1"/>
    </source>
</evidence>
<proteinExistence type="predicted"/>
<sequence length="60" mass="6560">MDSFLLIDFTSDTFKLNDQQPNSGNTFLSLRESCQVLSQEGLLVDADSPMPGYGTVCVIT</sequence>
<protein>
    <submittedName>
        <fullName evidence="1">Uncharacterized protein</fullName>
    </submittedName>
</protein>
<dbReference type="AlphaFoldDB" id="A0A9P6C750"/>
<organism evidence="1 2">
    <name type="scientific">Macrolepiota fuliginosa MF-IS2</name>
    <dbReference type="NCBI Taxonomy" id="1400762"/>
    <lineage>
        <taxon>Eukaryota</taxon>
        <taxon>Fungi</taxon>
        <taxon>Dikarya</taxon>
        <taxon>Basidiomycota</taxon>
        <taxon>Agaricomycotina</taxon>
        <taxon>Agaricomycetes</taxon>
        <taxon>Agaricomycetidae</taxon>
        <taxon>Agaricales</taxon>
        <taxon>Agaricineae</taxon>
        <taxon>Agaricaceae</taxon>
        <taxon>Macrolepiota</taxon>
    </lineage>
</organism>
<evidence type="ECO:0000313" key="2">
    <source>
        <dbReference type="Proteomes" id="UP000807342"/>
    </source>
</evidence>
<accession>A0A9P6C750</accession>
<dbReference type="EMBL" id="MU151093">
    <property type="protein sequence ID" value="KAF9450969.1"/>
    <property type="molecule type" value="Genomic_DNA"/>
</dbReference>
<reference evidence="1" key="1">
    <citation type="submission" date="2020-11" db="EMBL/GenBank/DDBJ databases">
        <authorList>
            <consortium name="DOE Joint Genome Institute"/>
            <person name="Ahrendt S."/>
            <person name="Riley R."/>
            <person name="Andreopoulos W."/>
            <person name="Labutti K."/>
            <person name="Pangilinan J."/>
            <person name="Ruiz-Duenas F.J."/>
            <person name="Barrasa J.M."/>
            <person name="Sanchez-Garcia M."/>
            <person name="Camarero S."/>
            <person name="Miyauchi S."/>
            <person name="Serrano A."/>
            <person name="Linde D."/>
            <person name="Babiker R."/>
            <person name="Drula E."/>
            <person name="Ayuso-Fernandez I."/>
            <person name="Pacheco R."/>
            <person name="Padilla G."/>
            <person name="Ferreira P."/>
            <person name="Barriuso J."/>
            <person name="Kellner H."/>
            <person name="Castanera R."/>
            <person name="Alfaro M."/>
            <person name="Ramirez L."/>
            <person name="Pisabarro A.G."/>
            <person name="Kuo A."/>
            <person name="Tritt A."/>
            <person name="Lipzen A."/>
            <person name="He G."/>
            <person name="Yan M."/>
            <person name="Ng V."/>
            <person name="Cullen D."/>
            <person name="Martin F."/>
            <person name="Rosso M.-N."/>
            <person name="Henrissat B."/>
            <person name="Hibbett D."/>
            <person name="Martinez A.T."/>
            <person name="Grigoriev I.V."/>
        </authorList>
    </citation>
    <scope>NUCLEOTIDE SEQUENCE</scope>
    <source>
        <strain evidence="1">MF-IS2</strain>
    </source>
</reference>
<comment type="caution">
    <text evidence="1">The sequence shown here is derived from an EMBL/GenBank/DDBJ whole genome shotgun (WGS) entry which is preliminary data.</text>
</comment>